<name>A0A2T3KN13_9GAMM</name>
<evidence type="ECO:0000256" key="1">
    <source>
        <dbReference type="ARBA" id="ARBA00010105"/>
    </source>
</evidence>
<comment type="caution">
    <text evidence="2">The sequence shown here is derived from an EMBL/GenBank/DDBJ whole genome shotgun (WGS) entry which is preliminary data.</text>
</comment>
<reference evidence="2 3" key="1">
    <citation type="submission" date="2018-01" db="EMBL/GenBank/DDBJ databases">
        <title>Whole genome sequencing of Histamine producing bacteria.</title>
        <authorList>
            <person name="Butler K."/>
        </authorList>
    </citation>
    <scope>NUCLEOTIDE SEQUENCE [LARGE SCALE GENOMIC DNA]</scope>
    <source>
        <strain evidence="2 3">FS-7.2</strain>
    </source>
</reference>
<dbReference type="PANTHER" id="PTHR11215">
    <property type="entry name" value="METAL DEPENDENT HYDROLASE - RELATED"/>
    <property type="match status" value="1"/>
</dbReference>
<dbReference type="InterPro" id="IPR003226">
    <property type="entry name" value="MYG1_exonuclease"/>
</dbReference>
<dbReference type="PANTHER" id="PTHR11215:SF1">
    <property type="entry name" value="MYG1 EXONUCLEASE"/>
    <property type="match status" value="1"/>
</dbReference>
<protein>
    <recommendedName>
        <fullName evidence="4">Metal-dependent hydrolase</fullName>
    </recommendedName>
</protein>
<dbReference type="GO" id="GO:0005737">
    <property type="term" value="C:cytoplasm"/>
    <property type="evidence" value="ECO:0007669"/>
    <property type="project" value="TreeGrafter"/>
</dbReference>
<comment type="similarity">
    <text evidence="1">Belongs to the MYG1 family.</text>
</comment>
<evidence type="ECO:0008006" key="4">
    <source>
        <dbReference type="Google" id="ProtNLM"/>
    </source>
</evidence>
<proteinExistence type="inferred from homology"/>
<dbReference type="AlphaFoldDB" id="A0A2T3KN13"/>
<evidence type="ECO:0000313" key="2">
    <source>
        <dbReference type="EMBL" id="PSV01135.1"/>
    </source>
</evidence>
<gene>
    <name evidence="2" type="ORF">C9J27_03690</name>
</gene>
<evidence type="ECO:0000313" key="3">
    <source>
        <dbReference type="Proteomes" id="UP000241426"/>
    </source>
</evidence>
<dbReference type="Proteomes" id="UP000241426">
    <property type="component" value="Unassembled WGS sequence"/>
</dbReference>
<accession>A0A2T3KN13</accession>
<dbReference type="RefSeq" id="WP_107288862.1">
    <property type="nucleotide sequence ID" value="NZ_PYNF01000002.1"/>
</dbReference>
<dbReference type="EMBL" id="PYNF01000002">
    <property type="protein sequence ID" value="PSV01135.1"/>
    <property type="molecule type" value="Genomic_DNA"/>
</dbReference>
<sequence length="289" mass="32965">MNKKKIKIVTHAGGFHSDELFAIALIKKFFCSNIDIQRTRDSSILAEYLSDSSVWVIDVGGVYEKKFKNFDHHQVSFNDTWNGTNILFSSCGLVWQYLKEEGFLSKLLSNFQINEFENKLIKRIDAHDNGSGRWSHAVMFKLFNRDECDSNNGFFDALQLACNYIDNSIYYFANEELNISKLYKHKYIFDGKVVLIDDDLFHVIPSISANTDAKVIIEYKKSDNAWSVQSLSPSILSPISWRGVSEVELHKKSGDDKLIFAHRSGHLVKTKTRDSAIAVAKQMVDELGS</sequence>
<organism evidence="2 3">
    <name type="scientific">Photobacterium kishitanii</name>
    <dbReference type="NCBI Taxonomy" id="318456"/>
    <lineage>
        <taxon>Bacteria</taxon>
        <taxon>Pseudomonadati</taxon>
        <taxon>Pseudomonadota</taxon>
        <taxon>Gammaproteobacteria</taxon>
        <taxon>Vibrionales</taxon>
        <taxon>Vibrionaceae</taxon>
        <taxon>Photobacterium</taxon>
    </lineage>
</organism>
<dbReference type="Pfam" id="PF03690">
    <property type="entry name" value="MYG1_exonuc"/>
    <property type="match status" value="1"/>
</dbReference>